<accession>A0A550CMQ3</accession>
<dbReference type="AlphaFoldDB" id="A0A550CMQ3"/>
<protein>
    <submittedName>
        <fullName evidence="2">Uncharacterized protein</fullName>
    </submittedName>
</protein>
<feature type="compositionally biased region" description="Low complexity" evidence="1">
    <location>
        <begin position="109"/>
        <end position="131"/>
    </location>
</feature>
<evidence type="ECO:0000313" key="2">
    <source>
        <dbReference type="EMBL" id="TRM66068.1"/>
    </source>
</evidence>
<feature type="compositionally biased region" description="Low complexity" evidence="1">
    <location>
        <begin position="91"/>
        <end position="100"/>
    </location>
</feature>
<name>A0A550CMQ3_9AGAR</name>
<comment type="caution">
    <text evidence="2">The sequence shown here is derived from an EMBL/GenBank/DDBJ whole genome shotgun (WGS) entry which is preliminary data.</text>
</comment>
<dbReference type="Proteomes" id="UP000320762">
    <property type="component" value="Unassembled WGS sequence"/>
</dbReference>
<reference evidence="2 3" key="1">
    <citation type="journal article" date="2019" name="New Phytol.">
        <title>Comparative genomics reveals unique wood-decay strategies and fruiting body development in the Schizophyllaceae.</title>
        <authorList>
            <person name="Almasi E."/>
            <person name="Sahu N."/>
            <person name="Krizsan K."/>
            <person name="Balint B."/>
            <person name="Kovacs G.M."/>
            <person name="Kiss B."/>
            <person name="Cseklye J."/>
            <person name="Drula E."/>
            <person name="Henrissat B."/>
            <person name="Nagy I."/>
            <person name="Chovatia M."/>
            <person name="Adam C."/>
            <person name="LaButti K."/>
            <person name="Lipzen A."/>
            <person name="Riley R."/>
            <person name="Grigoriev I.V."/>
            <person name="Nagy L.G."/>
        </authorList>
    </citation>
    <scope>NUCLEOTIDE SEQUENCE [LARGE SCALE GENOMIC DNA]</scope>
    <source>
        <strain evidence="2 3">NL-1724</strain>
    </source>
</reference>
<sequence>MKKMNKTKKEENMQKEQKIVDDFLKHPDPAIKYSRGNYLFCLCSTRVMVPGSSDGVVLLKRQALAWHKHRQPATCRLLALQPASDIATATTSATASSCTSPDAGAASPSITGSSDACSSSSENSKAASRKSTIPKVVRSGGKTLRPSMSARGLDPLYMKRSLARTTVNLRTAASKQKPTLSPRVEPNLDEHKELCSLLGVQTLQSSRKRKADHHAKDSAAFESIMGSIYGAKEQRETKKLRKD</sequence>
<keyword evidence="3" id="KW-1185">Reference proteome</keyword>
<feature type="region of interest" description="Disordered" evidence="1">
    <location>
        <begin position="91"/>
        <end position="150"/>
    </location>
</feature>
<dbReference type="EMBL" id="VDMD01000004">
    <property type="protein sequence ID" value="TRM66068.1"/>
    <property type="molecule type" value="Genomic_DNA"/>
</dbReference>
<gene>
    <name evidence="2" type="ORF">BD626DRAFT_196454</name>
</gene>
<evidence type="ECO:0000313" key="3">
    <source>
        <dbReference type="Proteomes" id="UP000320762"/>
    </source>
</evidence>
<evidence type="ECO:0000256" key="1">
    <source>
        <dbReference type="SAM" id="MobiDB-lite"/>
    </source>
</evidence>
<organism evidence="2 3">
    <name type="scientific">Schizophyllum amplum</name>
    <dbReference type="NCBI Taxonomy" id="97359"/>
    <lineage>
        <taxon>Eukaryota</taxon>
        <taxon>Fungi</taxon>
        <taxon>Dikarya</taxon>
        <taxon>Basidiomycota</taxon>
        <taxon>Agaricomycotina</taxon>
        <taxon>Agaricomycetes</taxon>
        <taxon>Agaricomycetidae</taxon>
        <taxon>Agaricales</taxon>
        <taxon>Schizophyllaceae</taxon>
        <taxon>Schizophyllum</taxon>
    </lineage>
</organism>
<proteinExistence type="predicted"/>